<protein>
    <submittedName>
        <fullName evidence="1">Flagellin domain-containing protein</fullName>
    </submittedName>
</protein>
<dbReference type="Gene3D" id="3.30.70.2120">
    <property type="match status" value="1"/>
</dbReference>
<dbReference type="AlphaFoldDB" id="F3KPH4"/>
<dbReference type="Proteomes" id="UP000016368">
    <property type="component" value="Unassembled WGS sequence"/>
</dbReference>
<comment type="caution">
    <text evidence="1">The sequence shown here is derived from an EMBL/GenBank/DDBJ whole genome shotgun (WGS) entry which is preliminary data.</text>
</comment>
<evidence type="ECO:0000313" key="2">
    <source>
        <dbReference type="Proteomes" id="UP000016368"/>
    </source>
</evidence>
<organism evidence="1 2">
    <name type="scientific">Hylemonella gracilis ATCC 19624</name>
    <dbReference type="NCBI Taxonomy" id="887062"/>
    <lineage>
        <taxon>Bacteria</taxon>
        <taxon>Pseudomonadati</taxon>
        <taxon>Pseudomonadota</taxon>
        <taxon>Betaproteobacteria</taxon>
        <taxon>Burkholderiales</taxon>
        <taxon>Comamonadaceae</taxon>
        <taxon>Hylemonella</taxon>
    </lineage>
</organism>
<keyword evidence="2" id="KW-1185">Reference proteome</keyword>
<accession>F3KPH4</accession>
<dbReference type="eggNOG" id="COG1344">
    <property type="taxonomic scope" value="Bacteria"/>
</dbReference>
<dbReference type="EMBL" id="AEGR01000019">
    <property type="protein sequence ID" value="EGI78321.1"/>
    <property type="molecule type" value="Genomic_DNA"/>
</dbReference>
<gene>
    <name evidence="1" type="ORF">HGR_01659</name>
</gene>
<name>F3KPH4_9BURK</name>
<evidence type="ECO:0000313" key="1">
    <source>
        <dbReference type="EMBL" id="EGI78321.1"/>
    </source>
</evidence>
<proteinExistence type="predicted"/>
<reference evidence="1 2" key="1">
    <citation type="journal article" date="2011" name="EMBO J.">
        <title>Structural diversity of bacterial flagellar motors.</title>
        <authorList>
            <person name="Chen S."/>
            <person name="Beeby M."/>
            <person name="Murphy G.E."/>
            <person name="Leadbetter J.R."/>
            <person name="Hendrixson D.R."/>
            <person name="Briegel A."/>
            <person name="Li Z."/>
            <person name="Shi J."/>
            <person name="Tocheva E.I."/>
            <person name="Muller A."/>
            <person name="Dobro M.J."/>
            <person name="Jensen G.J."/>
        </authorList>
    </citation>
    <scope>NUCLEOTIDE SEQUENCE [LARGE SCALE GENOMIC DNA]</scope>
    <source>
        <strain evidence="1 2">ATCC 19624</strain>
    </source>
</reference>
<feature type="non-terminal residue" evidence="1">
    <location>
        <position position="114"/>
    </location>
</feature>
<keyword evidence="1" id="KW-0966">Cell projection</keyword>
<keyword evidence="1" id="KW-0282">Flagellum</keyword>
<keyword evidence="1" id="KW-0969">Cilium</keyword>
<sequence length="114" mass="11502">QTSVTGVTAEARANAQLSFATTGAYTLQLRSDNGNTPESITFNLTDTSNTPSGLAAAISAFNDKASKTGVTASLNATGSAIILTNATGNDIMVSDTTVQNAGAVTVNKMRVDSA</sequence>
<dbReference type="STRING" id="887062.HGR_01659"/>
<feature type="non-terminal residue" evidence="1">
    <location>
        <position position="1"/>
    </location>
</feature>